<accession>A0A150HY30</accession>
<dbReference type="InterPro" id="IPR032495">
    <property type="entry name" value="Phage_TTP_11"/>
</dbReference>
<dbReference type="Pfam" id="PF16460">
    <property type="entry name" value="Phage_TTP_11"/>
    <property type="match status" value="1"/>
</dbReference>
<dbReference type="Proteomes" id="UP000075544">
    <property type="component" value="Unassembled WGS sequence"/>
</dbReference>
<evidence type="ECO:0000313" key="2">
    <source>
        <dbReference type="Proteomes" id="UP000075544"/>
    </source>
</evidence>
<dbReference type="RefSeq" id="WP_061524053.1">
    <property type="nucleotide sequence ID" value="NZ_JRHX01000030.1"/>
</dbReference>
<evidence type="ECO:0008006" key="3">
    <source>
        <dbReference type="Google" id="ProtNLM"/>
    </source>
</evidence>
<dbReference type="EMBL" id="JRHX01000030">
    <property type="protein sequence ID" value="KXZ72137.1"/>
    <property type="molecule type" value="Genomic_DNA"/>
</dbReference>
<dbReference type="AlphaFoldDB" id="A0A150HY30"/>
<dbReference type="Gene3D" id="4.10.410.40">
    <property type="match status" value="1"/>
</dbReference>
<protein>
    <recommendedName>
        <fullName evidence="3">Phage tail protein</fullName>
    </recommendedName>
</protein>
<proteinExistence type="predicted"/>
<evidence type="ECO:0000313" key="1">
    <source>
        <dbReference type="EMBL" id="KXZ72137.1"/>
    </source>
</evidence>
<comment type="caution">
    <text evidence="1">The sequence shown here is derived from an EMBL/GenBank/DDBJ whole genome shotgun (WGS) entry which is preliminary data.</text>
</comment>
<name>A0A150HY30_9GAMM</name>
<sequence>MAEVRVQGTNVYAFDGTTITQLACLTAIDLGGDSTTRIEKTCLDETQSKSYLTGLADPAQGSLGFNLDTENESHLQLIEWAESKKDGLEFYIGSSEGTAPPTATGSVVTLPPTRSWWAFKGGISTPVPAFEADALVGYTVTLERETTVAFTPKT</sequence>
<organism evidence="1 2">
    <name type="scientific">Acinetobacter venetianus</name>
    <dbReference type="NCBI Taxonomy" id="52133"/>
    <lineage>
        <taxon>Bacteria</taxon>
        <taxon>Pseudomonadati</taxon>
        <taxon>Pseudomonadota</taxon>
        <taxon>Gammaproteobacteria</taxon>
        <taxon>Moraxellales</taxon>
        <taxon>Moraxellaceae</taxon>
        <taxon>Acinetobacter</taxon>
    </lineage>
</organism>
<dbReference type="PATRIC" id="fig|52133.19.peg.769"/>
<gene>
    <name evidence="1" type="ORF">AVENLUH13518_00748</name>
</gene>
<reference evidence="1 2" key="1">
    <citation type="journal article" date="2016" name="Sci. Rep.">
        <title>Genomic and phenotypic characterization of the species Acinetobacter venetianus.</title>
        <authorList>
            <person name="Fondi M."/>
            <person name="Maida I."/>
            <person name="Perrin E."/>
            <person name="Orlandini V."/>
            <person name="La Torre L."/>
            <person name="Bosi E."/>
            <person name="Negroni A."/>
            <person name="Zanaroli G."/>
            <person name="Fava F."/>
            <person name="Decorosi F."/>
            <person name="Giovannetti L."/>
            <person name="Viti C."/>
            <person name="Vaneechoutte M."/>
            <person name="Dijkshoorn L."/>
            <person name="Fani R."/>
        </authorList>
    </citation>
    <scope>NUCLEOTIDE SEQUENCE [LARGE SCALE GENOMIC DNA]</scope>
    <source>
        <strain evidence="1 2">LUH13518</strain>
    </source>
</reference>